<reference evidence="1 2" key="2">
    <citation type="journal article" date="2022" name="Mol. Ecol. Resour.">
        <title>The genomes of chicory, endive, great burdock and yacon provide insights into Asteraceae paleo-polyploidization history and plant inulin production.</title>
        <authorList>
            <person name="Fan W."/>
            <person name="Wang S."/>
            <person name="Wang H."/>
            <person name="Wang A."/>
            <person name="Jiang F."/>
            <person name="Liu H."/>
            <person name="Zhao H."/>
            <person name="Xu D."/>
            <person name="Zhang Y."/>
        </authorList>
    </citation>
    <scope>NUCLEOTIDE SEQUENCE [LARGE SCALE GENOMIC DNA]</scope>
    <source>
        <strain evidence="2">cv. Punajuju</strain>
        <tissue evidence="1">Leaves</tissue>
    </source>
</reference>
<accession>A0ACB9CQV2</accession>
<evidence type="ECO:0000313" key="1">
    <source>
        <dbReference type="EMBL" id="KAI3736645.1"/>
    </source>
</evidence>
<comment type="caution">
    <text evidence="1">The sequence shown here is derived from an EMBL/GenBank/DDBJ whole genome shotgun (WGS) entry which is preliminary data.</text>
</comment>
<keyword evidence="2" id="KW-1185">Reference proteome</keyword>
<evidence type="ECO:0000313" key="2">
    <source>
        <dbReference type="Proteomes" id="UP001055811"/>
    </source>
</evidence>
<dbReference type="EMBL" id="CM042013">
    <property type="protein sequence ID" value="KAI3736645.1"/>
    <property type="molecule type" value="Genomic_DNA"/>
</dbReference>
<name>A0ACB9CQV2_CICIN</name>
<protein>
    <submittedName>
        <fullName evidence="1">Uncharacterized protein</fullName>
    </submittedName>
</protein>
<reference evidence="2" key="1">
    <citation type="journal article" date="2022" name="Mol. Ecol. Resour.">
        <title>The genomes of chicory, endive, great burdock and yacon provide insights into Asteraceae palaeo-polyploidization history and plant inulin production.</title>
        <authorList>
            <person name="Fan W."/>
            <person name="Wang S."/>
            <person name="Wang H."/>
            <person name="Wang A."/>
            <person name="Jiang F."/>
            <person name="Liu H."/>
            <person name="Zhao H."/>
            <person name="Xu D."/>
            <person name="Zhang Y."/>
        </authorList>
    </citation>
    <scope>NUCLEOTIDE SEQUENCE [LARGE SCALE GENOMIC DNA]</scope>
    <source>
        <strain evidence="2">cv. Punajuju</strain>
    </source>
</reference>
<sequence>MGNQDVHAGLKMALLYNILKSSYLHNLLKSDLDIYHEIAVAYKGLQVAFKGLQVLPEPMKPFKMEICSSNGDNEVEEGSNEDDFIKDTNMPKFFHNPYFIIIYTLITNSHRQGSQGVLSLYC</sequence>
<organism evidence="1 2">
    <name type="scientific">Cichorium intybus</name>
    <name type="common">Chicory</name>
    <dbReference type="NCBI Taxonomy" id="13427"/>
    <lineage>
        <taxon>Eukaryota</taxon>
        <taxon>Viridiplantae</taxon>
        <taxon>Streptophyta</taxon>
        <taxon>Embryophyta</taxon>
        <taxon>Tracheophyta</taxon>
        <taxon>Spermatophyta</taxon>
        <taxon>Magnoliopsida</taxon>
        <taxon>eudicotyledons</taxon>
        <taxon>Gunneridae</taxon>
        <taxon>Pentapetalae</taxon>
        <taxon>asterids</taxon>
        <taxon>campanulids</taxon>
        <taxon>Asterales</taxon>
        <taxon>Asteraceae</taxon>
        <taxon>Cichorioideae</taxon>
        <taxon>Cichorieae</taxon>
        <taxon>Cichoriinae</taxon>
        <taxon>Cichorium</taxon>
    </lineage>
</organism>
<dbReference type="Proteomes" id="UP001055811">
    <property type="component" value="Linkage Group LG05"/>
</dbReference>
<gene>
    <name evidence="1" type="ORF">L2E82_26579</name>
</gene>
<proteinExistence type="predicted"/>